<dbReference type="Pfam" id="PF05301">
    <property type="entry name" value="Acetyltransf_16"/>
    <property type="match status" value="1"/>
</dbReference>
<accession>A0A6F9D6H6</accession>
<sequence>MEFEFNVNILFPDVISLINWESVQKERRKLNGLYKHLQFVIDSLGILSAKAQQLTGSITSLQKSQLSGHNIYVLKDAESNSGLGTVIGFIKVGRKKLFVLDHDGNHNEMNPLCILDFYIHESQQRKRCGLTLFKHMLIKEDVQPQHLAIDRPSHKFICFLKKHYNLWATIPQVNNFVVFDGFFKNRSDYTPLKNSRCLNSSYSRPLSRAVSDDVIKRVRKNESTNFTTNLKGIRPASSTELPNNEFSNGSARIRRKKWNLDGSAFGANVIKAAPRPNLFSRHMHDAQRNVNSRPPLPPSKIRTSNIGEVITNPYRQTESIGDPQQLETNNAVKALQTHKMLDVQEDQKQLKNYIGNHGEPVSVMATQSPENEMKLTNKQHVPKSGHRLYSKPSDMISELKAKDEYFLSQTSNNLPNVYNKGWKHSQLKGIGSSWNVLGVPSRPFWSNQ</sequence>
<dbReference type="InterPro" id="IPR038746">
    <property type="entry name" value="Atat"/>
</dbReference>
<dbReference type="Gene3D" id="3.40.630.30">
    <property type="match status" value="1"/>
</dbReference>
<dbReference type="AlphaFoldDB" id="A0A6F9D6H6"/>
<evidence type="ECO:0000313" key="5">
    <source>
        <dbReference type="EMBL" id="CAB3224114.1"/>
    </source>
</evidence>
<dbReference type="HAMAP" id="MF_03130">
    <property type="entry name" value="mec17"/>
    <property type="match status" value="1"/>
</dbReference>
<evidence type="ECO:0000259" key="4">
    <source>
        <dbReference type="PROSITE" id="PS51730"/>
    </source>
</evidence>
<keyword evidence="2 3" id="KW-0012">Acyltransferase</keyword>
<name>A0A6F9D6H6_9ASCI</name>
<reference evidence="5" key="1">
    <citation type="submission" date="2020-04" db="EMBL/GenBank/DDBJ databases">
        <authorList>
            <person name="Neveu A P."/>
        </authorList>
    </citation>
    <scope>NUCLEOTIDE SEQUENCE</scope>
    <source>
        <tissue evidence="5">Whole embryo</tissue>
    </source>
</reference>
<dbReference type="InterPro" id="IPR007965">
    <property type="entry name" value="GNAT_ATAT"/>
</dbReference>
<proteinExistence type="evidence at transcript level"/>
<feature type="site" description="Crucial for catalytic activity" evidence="3">
    <location>
        <position position="52"/>
    </location>
</feature>
<dbReference type="GO" id="GO:0019799">
    <property type="term" value="F:tubulin N-acetyltransferase activity"/>
    <property type="evidence" value="ECO:0007669"/>
    <property type="project" value="UniProtKB-UniRule"/>
</dbReference>
<keyword evidence="1 3" id="KW-0808">Transferase</keyword>
<feature type="domain" description="N-acetyltransferase" evidence="4">
    <location>
        <begin position="1"/>
        <end position="183"/>
    </location>
</feature>
<dbReference type="PANTHER" id="PTHR12327">
    <property type="entry name" value="ALPHA-TUBULIN N-ACETYLTRANSFERASE 1"/>
    <property type="match status" value="1"/>
</dbReference>
<dbReference type="EC" id="2.3.1.108" evidence="3"/>
<evidence type="ECO:0000256" key="2">
    <source>
        <dbReference type="ARBA" id="ARBA00023315"/>
    </source>
</evidence>
<organism evidence="5">
    <name type="scientific">Phallusia mammillata</name>
    <dbReference type="NCBI Taxonomy" id="59560"/>
    <lineage>
        <taxon>Eukaryota</taxon>
        <taxon>Metazoa</taxon>
        <taxon>Chordata</taxon>
        <taxon>Tunicata</taxon>
        <taxon>Ascidiacea</taxon>
        <taxon>Phlebobranchia</taxon>
        <taxon>Ascidiidae</taxon>
        <taxon>Phallusia</taxon>
    </lineage>
</organism>
<comment type="caution">
    <text evidence="3">Lacks conserved residue(s) required for the propagation of feature annotation.</text>
</comment>
<evidence type="ECO:0000256" key="1">
    <source>
        <dbReference type="ARBA" id="ARBA00022679"/>
    </source>
</evidence>
<dbReference type="PANTHER" id="PTHR12327:SF0">
    <property type="entry name" value="ALPHA-TUBULIN N-ACETYLTRANSFERASE 1"/>
    <property type="match status" value="1"/>
</dbReference>
<comment type="function">
    <text evidence="3">Specifically acetylates 'Lys-40' in alpha-tubulin on the lumenal side of microtubules. Promotes microtubule destabilization and accelerates microtubule dynamics; this activity may be independent of acetylation activity. Acetylates alpha-tubulin with a slow enzymatic rate, due to a catalytic site that is not optimized for acetyl transfer. Enters the microtubule through each end and diffuses quickly throughout the lumen of microtubules. Acetylates only long/old microtubules because of its slow acetylation rate since it does not have time to act on dynamically unstable microtubules before the enzyme is released.</text>
</comment>
<dbReference type="GO" id="GO:0005874">
    <property type="term" value="C:microtubule"/>
    <property type="evidence" value="ECO:0007669"/>
    <property type="project" value="InterPro"/>
</dbReference>
<comment type="similarity">
    <text evidence="3">Belongs to the acetyltransferase ATAT1 family.</text>
</comment>
<dbReference type="PROSITE" id="PS51730">
    <property type="entry name" value="GNAT_ATAT"/>
    <property type="match status" value="1"/>
</dbReference>
<dbReference type="EMBL" id="LR783130">
    <property type="protein sequence ID" value="CAB3224114.1"/>
    <property type="molecule type" value="mRNA"/>
</dbReference>
<dbReference type="GO" id="GO:0070507">
    <property type="term" value="P:regulation of microtubule cytoskeleton organization"/>
    <property type="evidence" value="ECO:0007669"/>
    <property type="project" value="UniProtKB-UniRule"/>
</dbReference>
<dbReference type="FunFam" id="3.40.630.30:FF:000020">
    <property type="entry name" value="Alpha-tubulin N-acetyltransferase 1"/>
    <property type="match status" value="1"/>
</dbReference>
<dbReference type="GO" id="GO:0048666">
    <property type="term" value="P:neuron development"/>
    <property type="evidence" value="ECO:0007669"/>
    <property type="project" value="UniProtKB-UniRule"/>
</dbReference>
<evidence type="ECO:0000256" key="3">
    <source>
        <dbReference type="HAMAP-Rule" id="MF_03130"/>
    </source>
</evidence>
<protein>
    <recommendedName>
        <fullName evidence="3">Alpha-tubulin N-acetyltransferase</fullName>
        <shortName evidence="3">Alpha-TAT</shortName>
        <shortName evidence="3">TAT</shortName>
        <ecNumber evidence="3">2.3.1.108</ecNumber>
    </recommendedName>
    <alternativeName>
        <fullName evidence="3">Acetyltransferase mec-17 homolog</fullName>
    </alternativeName>
</protein>
<comment type="catalytic activity">
    <reaction evidence="3">
        <text>L-lysyl-[alpha-tubulin] + acetyl-CoA = N(6)-acetyl-L-lysyl-[alpha-tubulin] + CoA + H(+)</text>
        <dbReference type="Rhea" id="RHEA:15277"/>
        <dbReference type="Rhea" id="RHEA-COMP:11278"/>
        <dbReference type="Rhea" id="RHEA-COMP:11279"/>
        <dbReference type="ChEBI" id="CHEBI:15378"/>
        <dbReference type="ChEBI" id="CHEBI:29969"/>
        <dbReference type="ChEBI" id="CHEBI:57287"/>
        <dbReference type="ChEBI" id="CHEBI:57288"/>
        <dbReference type="ChEBI" id="CHEBI:61930"/>
        <dbReference type="EC" id="2.3.1.108"/>
    </reaction>
</comment>
<feature type="binding site" evidence="3">
    <location>
        <begin position="153"/>
        <end position="162"/>
    </location>
    <ligand>
        <name>acetyl-CoA</name>
        <dbReference type="ChEBI" id="CHEBI:57288"/>
    </ligand>
</feature>
<gene>
    <name evidence="5" type="primary">Atat1</name>
</gene>